<sequence>MERLYRYFFPRKTEVRIGPVATIYLTNDSFAPGSLDVWHSFKQGQVSLAGATFIRGEGGKIDIKLPEDPSIFEFRIPPDTTS</sequence>
<dbReference type="Proteomes" id="UP000034591">
    <property type="component" value="Unassembled WGS sequence"/>
</dbReference>
<dbReference type="STRING" id="1618545.US53_C0021G0006"/>
<name>A0A0G0HFL5_9BACT</name>
<comment type="caution">
    <text evidence="1">The sequence shown here is derived from an EMBL/GenBank/DDBJ whole genome shotgun (WGS) entry which is preliminary data.</text>
</comment>
<evidence type="ECO:0000313" key="2">
    <source>
        <dbReference type="Proteomes" id="UP000034591"/>
    </source>
</evidence>
<proteinExistence type="predicted"/>
<dbReference type="EMBL" id="LBTI01000021">
    <property type="protein sequence ID" value="KKQ37325.1"/>
    <property type="molecule type" value="Genomic_DNA"/>
</dbReference>
<evidence type="ECO:0000313" key="1">
    <source>
        <dbReference type="EMBL" id="KKQ37325.1"/>
    </source>
</evidence>
<gene>
    <name evidence="1" type="ORF">US53_C0021G0006</name>
</gene>
<organism evidence="1 2">
    <name type="scientific">Candidatus Woesebacteria bacterium GW2011_GWA1_37_7</name>
    <dbReference type="NCBI Taxonomy" id="1618545"/>
    <lineage>
        <taxon>Bacteria</taxon>
        <taxon>Candidatus Woeseibacteriota</taxon>
    </lineage>
</organism>
<reference evidence="1 2" key="1">
    <citation type="journal article" date="2015" name="Nature">
        <title>rRNA introns, odd ribosomes, and small enigmatic genomes across a large radiation of phyla.</title>
        <authorList>
            <person name="Brown C.T."/>
            <person name="Hug L.A."/>
            <person name="Thomas B.C."/>
            <person name="Sharon I."/>
            <person name="Castelle C.J."/>
            <person name="Singh A."/>
            <person name="Wilkins M.J."/>
            <person name="Williams K.H."/>
            <person name="Banfield J.F."/>
        </authorList>
    </citation>
    <scope>NUCLEOTIDE SEQUENCE [LARGE SCALE GENOMIC DNA]</scope>
</reference>
<accession>A0A0G0HFL5</accession>
<protein>
    <submittedName>
        <fullName evidence="1">Uncharacterized protein</fullName>
    </submittedName>
</protein>
<dbReference type="AlphaFoldDB" id="A0A0G0HFL5"/>